<proteinExistence type="inferred from homology"/>
<keyword evidence="8 9" id="KW-0472">Membrane</keyword>
<dbReference type="InterPro" id="IPR002067">
    <property type="entry name" value="MCP"/>
</dbReference>
<dbReference type="Proteomes" id="UP000193944">
    <property type="component" value="Unassembled WGS sequence"/>
</dbReference>
<dbReference type="GO" id="GO:0006526">
    <property type="term" value="P:L-arginine biosynthetic process"/>
    <property type="evidence" value="ECO:0007669"/>
    <property type="project" value="EnsemblFungi"/>
</dbReference>
<dbReference type="GO" id="GO:0000064">
    <property type="term" value="F:L-ornithine transmembrane transporter activity"/>
    <property type="evidence" value="ECO:0007669"/>
    <property type="project" value="EnsemblFungi"/>
</dbReference>
<dbReference type="AlphaFoldDB" id="A0A1Y1X517"/>
<keyword evidence="12" id="KW-1185">Reference proteome</keyword>
<dbReference type="PANTHER" id="PTHR45624:SF31">
    <property type="entry name" value="MITOCHONDRIAL ORNITHINE TRANSPORTER 1"/>
    <property type="match status" value="1"/>
</dbReference>
<evidence type="ECO:0000256" key="8">
    <source>
        <dbReference type="ARBA" id="ARBA00023136"/>
    </source>
</evidence>
<evidence type="ECO:0000256" key="2">
    <source>
        <dbReference type="ARBA" id="ARBA00006375"/>
    </source>
</evidence>
<evidence type="ECO:0000256" key="5">
    <source>
        <dbReference type="ARBA" id="ARBA00022737"/>
    </source>
</evidence>
<comment type="caution">
    <text evidence="11">The sequence shown here is derived from an EMBL/GenBank/DDBJ whole genome shotgun (WGS) entry which is preliminary data.</text>
</comment>
<dbReference type="Gene3D" id="1.50.40.10">
    <property type="entry name" value="Mitochondrial carrier domain"/>
    <property type="match status" value="1"/>
</dbReference>
<evidence type="ECO:0000256" key="7">
    <source>
        <dbReference type="ARBA" id="ARBA00023128"/>
    </source>
</evidence>
<evidence type="ECO:0000313" key="11">
    <source>
        <dbReference type="EMBL" id="ORX80899.1"/>
    </source>
</evidence>
<dbReference type="InterPro" id="IPR023395">
    <property type="entry name" value="MCP_dom_sf"/>
</dbReference>
<feature type="repeat" description="Solcar" evidence="9">
    <location>
        <begin position="109"/>
        <end position="226"/>
    </location>
</feature>
<accession>A0A1Y1X517</accession>
<evidence type="ECO:0000256" key="10">
    <source>
        <dbReference type="RuleBase" id="RU000488"/>
    </source>
</evidence>
<keyword evidence="5" id="KW-0677">Repeat</keyword>
<dbReference type="Pfam" id="PF00153">
    <property type="entry name" value="Mito_carr"/>
    <property type="match status" value="3"/>
</dbReference>
<feature type="repeat" description="Solcar" evidence="9">
    <location>
        <begin position="239"/>
        <end position="334"/>
    </location>
</feature>
<dbReference type="PRINTS" id="PR00926">
    <property type="entry name" value="MITOCARRIER"/>
</dbReference>
<evidence type="ECO:0000256" key="9">
    <source>
        <dbReference type="PROSITE-ProRule" id="PRU00282"/>
    </source>
</evidence>
<dbReference type="SUPFAM" id="SSF103506">
    <property type="entry name" value="Mitochondrial carrier"/>
    <property type="match status" value="1"/>
</dbReference>
<comment type="similarity">
    <text evidence="2 10">Belongs to the mitochondrial carrier (TC 2.A.29) family.</text>
</comment>
<evidence type="ECO:0000313" key="12">
    <source>
        <dbReference type="Proteomes" id="UP000193944"/>
    </source>
</evidence>
<dbReference type="PANTHER" id="PTHR45624">
    <property type="entry name" value="MITOCHONDRIAL BASIC AMINO ACIDS TRANSPORTER-RELATED"/>
    <property type="match status" value="1"/>
</dbReference>
<evidence type="ECO:0000256" key="1">
    <source>
        <dbReference type="ARBA" id="ARBA00004225"/>
    </source>
</evidence>
<dbReference type="InterPro" id="IPR050567">
    <property type="entry name" value="Mitochondrial_Carrier"/>
</dbReference>
<dbReference type="STRING" id="1754192.A0A1Y1X517"/>
<evidence type="ECO:0000256" key="6">
    <source>
        <dbReference type="ARBA" id="ARBA00022989"/>
    </source>
</evidence>
<reference evidence="11 12" key="1">
    <citation type="submission" date="2016-08" db="EMBL/GenBank/DDBJ databases">
        <title>A Parts List for Fungal Cellulosomes Revealed by Comparative Genomics.</title>
        <authorList>
            <consortium name="DOE Joint Genome Institute"/>
            <person name="Haitjema C.H."/>
            <person name="Gilmore S.P."/>
            <person name="Henske J.K."/>
            <person name="Solomon K.V."/>
            <person name="De Groot R."/>
            <person name="Kuo A."/>
            <person name="Mondo S.J."/>
            <person name="Salamov A.A."/>
            <person name="Labutti K."/>
            <person name="Zhao Z."/>
            <person name="Chiniquy J."/>
            <person name="Barry K."/>
            <person name="Brewer H.M."/>
            <person name="Purvine S.O."/>
            <person name="Wright A.T."/>
            <person name="Boxma B."/>
            <person name="Van Alen T."/>
            <person name="Hackstein J.H."/>
            <person name="Baker S.E."/>
            <person name="Grigoriev I.V."/>
            <person name="O'Malley M.A."/>
        </authorList>
    </citation>
    <scope>NUCLEOTIDE SEQUENCE [LARGE SCALE GENOMIC DNA]</scope>
    <source>
        <strain evidence="11 12">S4</strain>
    </source>
</reference>
<dbReference type="EMBL" id="MCFG01000132">
    <property type="protein sequence ID" value="ORX80899.1"/>
    <property type="molecule type" value="Genomic_DNA"/>
</dbReference>
<dbReference type="InterPro" id="IPR018108">
    <property type="entry name" value="MCP_transmembrane"/>
</dbReference>
<dbReference type="PROSITE" id="PS50920">
    <property type="entry name" value="SOLCAR"/>
    <property type="match status" value="3"/>
</dbReference>
<keyword evidence="3 10" id="KW-0813">Transport</keyword>
<keyword evidence="6" id="KW-1133">Transmembrane helix</keyword>
<name>A0A1Y1X517_9FUNG</name>
<comment type="subcellular location">
    <subcellularLocation>
        <location evidence="1">Mitochondrion membrane</location>
        <topology evidence="1">Multi-pass membrane protein</topology>
    </subcellularLocation>
</comment>
<evidence type="ECO:0000256" key="4">
    <source>
        <dbReference type="ARBA" id="ARBA00022692"/>
    </source>
</evidence>
<protein>
    <submittedName>
        <fullName evidence="11">Mitochondrial carrier</fullName>
    </submittedName>
</protein>
<dbReference type="OrthoDB" id="2139348at2759"/>
<keyword evidence="4 9" id="KW-0812">Transmembrane</keyword>
<organism evidence="11 12">
    <name type="scientific">Anaeromyces robustus</name>
    <dbReference type="NCBI Taxonomy" id="1754192"/>
    <lineage>
        <taxon>Eukaryota</taxon>
        <taxon>Fungi</taxon>
        <taxon>Fungi incertae sedis</taxon>
        <taxon>Chytridiomycota</taxon>
        <taxon>Chytridiomycota incertae sedis</taxon>
        <taxon>Neocallimastigomycetes</taxon>
        <taxon>Neocallimastigales</taxon>
        <taxon>Neocallimastigaceae</taxon>
        <taxon>Anaeromyces</taxon>
    </lineage>
</organism>
<gene>
    <name evidence="11" type="ORF">BCR32DRAFT_280141</name>
</gene>
<reference evidence="11 12" key="2">
    <citation type="submission" date="2016-08" db="EMBL/GenBank/DDBJ databases">
        <title>Pervasive Adenine N6-methylation of Active Genes in Fungi.</title>
        <authorList>
            <consortium name="DOE Joint Genome Institute"/>
            <person name="Mondo S.J."/>
            <person name="Dannebaum R.O."/>
            <person name="Kuo R.C."/>
            <person name="Labutti K."/>
            <person name="Haridas S."/>
            <person name="Kuo A."/>
            <person name="Salamov A."/>
            <person name="Ahrendt S.R."/>
            <person name="Lipzen A."/>
            <person name="Sullivan W."/>
            <person name="Andreopoulos W.B."/>
            <person name="Clum A."/>
            <person name="Lindquist E."/>
            <person name="Daum C."/>
            <person name="Ramamoorthy G.K."/>
            <person name="Gryganskyi A."/>
            <person name="Culley D."/>
            <person name="Magnuson J.K."/>
            <person name="James T.Y."/>
            <person name="O'Malley M.A."/>
            <person name="Stajich J.E."/>
            <person name="Spatafora J.W."/>
            <person name="Visel A."/>
            <person name="Grigoriev I.V."/>
        </authorList>
    </citation>
    <scope>NUCLEOTIDE SEQUENCE [LARGE SCALE GENOMIC DNA]</scope>
    <source>
        <strain evidence="11 12">S4</strain>
    </source>
</reference>
<feature type="repeat" description="Solcar" evidence="9">
    <location>
        <begin position="11"/>
        <end position="96"/>
    </location>
</feature>
<dbReference type="GO" id="GO:0031966">
    <property type="term" value="C:mitochondrial membrane"/>
    <property type="evidence" value="ECO:0007669"/>
    <property type="project" value="UniProtKB-SubCell"/>
</dbReference>
<sequence>MSTDEEKQLKLNELDDLVFGAISGIAGKIVEFPFDTVKVRLQTSSNDTFNGTFDCIAKTYKNEGIAGFYKGLSSPLVGSMIENGVLFSGFSLAQHIIRKATNKSEDEPLSMAQYTLAGGIAGTGAALLLTPVELVKCKLQVQDVESLYHAKNELTSTISKTATNEIANNTVQTTPKLHYKGPFHVIYSTIKNHGLKGMYRGHMGTLIREVSGGAAWFGVYELACNYTMKSSNVSNKDDLPPWKLAVCGALAGISYNSLSFPVDVIKSKMQTEDFAVTNGKKIGQKLGKGFVTTATDIYKAGGIRAFYKGCGITIVRSVPSSGIIFVTYELLKRNFGRHEYV</sequence>
<evidence type="ECO:0000256" key="3">
    <source>
        <dbReference type="ARBA" id="ARBA00022448"/>
    </source>
</evidence>
<keyword evidence="7" id="KW-0496">Mitochondrion</keyword>
<dbReference type="GO" id="GO:1990575">
    <property type="term" value="P:mitochondrial L-ornithine transmembrane transport"/>
    <property type="evidence" value="ECO:0007669"/>
    <property type="project" value="EnsemblFungi"/>
</dbReference>